<keyword evidence="4" id="KW-1185">Reference proteome</keyword>
<reference evidence="3" key="1">
    <citation type="submission" date="2021-01" db="EMBL/GenBank/DDBJ databases">
        <title>Whole genome shotgun sequence of Virgisporangium ochraceum NBRC 16418.</title>
        <authorList>
            <person name="Komaki H."/>
            <person name="Tamura T."/>
        </authorList>
    </citation>
    <scope>NUCLEOTIDE SEQUENCE</scope>
    <source>
        <strain evidence="3">NBRC 16418</strain>
    </source>
</reference>
<proteinExistence type="predicted"/>
<evidence type="ECO:0000256" key="2">
    <source>
        <dbReference type="SAM" id="MobiDB-lite"/>
    </source>
</evidence>
<dbReference type="AlphaFoldDB" id="A0A8J3ZLE7"/>
<feature type="region of interest" description="Disordered" evidence="2">
    <location>
        <begin position="64"/>
        <end position="89"/>
    </location>
</feature>
<protein>
    <submittedName>
        <fullName evidence="3">Uncharacterized protein</fullName>
    </submittedName>
</protein>
<feature type="compositionally biased region" description="Basic residues" evidence="2">
    <location>
        <begin position="68"/>
        <end position="78"/>
    </location>
</feature>
<gene>
    <name evidence="3" type="ORF">Voc01_011440</name>
</gene>
<accession>A0A8J3ZLE7</accession>
<keyword evidence="1" id="KW-0175">Coiled coil</keyword>
<evidence type="ECO:0000256" key="1">
    <source>
        <dbReference type="SAM" id="Coils"/>
    </source>
</evidence>
<sequence length="89" mass="10017">MPRPKWVEPENEEQRRAIADLEAAVKAFEDAEKQAKAIIDEARERVWAAARVARKLRVPARFIAGKTSRGRTTVHRHVPPPGQDAGEQP</sequence>
<name>A0A8J3ZLE7_9ACTN</name>
<dbReference type="RefSeq" id="WP_203926211.1">
    <property type="nucleotide sequence ID" value="NZ_BOPH01000017.1"/>
</dbReference>
<organism evidence="3 4">
    <name type="scientific">Virgisporangium ochraceum</name>
    <dbReference type="NCBI Taxonomy" id="65505"/>
    <lineage>
        <taxon>Bacteria</taxon>
        <taxon>Bacillati</taxon>
        <taxon>Actinomycetota</taxon>
        <taxon>Actinomycetes</taxon>
        <taxon>Micromonosporales</taxon>
        <taxon>Micromonosporaceae</taxon>
        <taxon>Virgisporangium</taxon>
    </lineage>
</organism>
<comment type="caution">
    <text evidence="3">The sequence shown here is derived from an EMBL/GenBank/DDBJ whole genome shotgun (WGS) entry which is preliminary data.</text>
</comment>
<dbReference type="EMBL" id="BOPH01000017">
    <property type="protein sequence ID" value="GIJ66227.1"/>
    <property type="molecule type" value="Genomic_DNA"/>
</dbReference>
<evidence type="ECO:0000313" key="3">
    <source>
        <dbReference type="EMBL" id="GIJ66227.1"/>
    </source>
</evidence>
<dbReference type="Proteomes" id="UP000635606">
    <property type="component" value="Unassembled WGS sequence"/>
</dbReference>
<evidence type="ECO:0000313" key="4">
    <source>
        <dbReference type="Proteomes" id="UP000635606"/>
    </source>
</evidence>
<feature type="coiled-coil region" evidence="1">
    <location>
        <begin position="11"/>
        <end position="45"/>
    </location>
</feature>